<dbReference type="Proteomes" id="UP001362999">
    <property type="component" value="Unassembled WGS sequence"/>
</dbReference>
<protein>
    <recommendedName>
        <fullName evidence="3">F-box domain-containing protein</fullName>
    </recommendedName>
</protein>
<comment type="caution">
    <text evidence="1">The sequence shown here is derived from an EMBL/GenBank/DDBJ whole genome shotgun (WGS) entry which is preliminary data.</text>
</comment>
<dbReference type="AlphaFoldDB" id="A0AAV9ZLX8"/>
<organism evidence="1 2">
    <name type="scientific">Favolaschia claudopus</name>
    <dbReference type="NCBI Taxonomy" id="2862362"/>
    <lineage>
        <taxon>Eukaryota</taxon>
        <taxon>Fungi</taxon>
        <taxon>Dikarya</taxon>
        <taxon>Basidiomycota</taxon>
        <taxon>Agaricomycotina</taxon>
        <taxon>Agaricomycetes</taxon>
        <taxon>Agaricomycetidae</taxon>
        <taxon>Agaricales</taxon>
        <taxon>Marasmiineae</taxon>
        <taxon>Mycenaceae</taxon>
        <taxon>Favolaschia</taxon>
    </lineage>
</organism>
<dbReference type="EMBL" id="JAWWNJ010000132">
    <property type="protein sequence ID" value="KAK6985202.1"/>
    <property type="molecule type" value="Genomic_DNA"/>
</dbReference>
<proteinExistence type="predicted"/>
<keyword evidence="2" id="KW-1185">Reference proteome</keyword>
<dbReference type="InterPro" id="IPR032675">
    <property type="entry name" value="LRR_dom_sf"/>
</dbReference>
<evidence type="ECO:0000313" key="1">
    <source>
        <dbReference type="EMBL" id="KAK6985202.1"/>
    </source>
</evidence>
<evidence type="ECO:0008006" key="3">
    <source>
        <dbReference type="Google" id="ProtNLM"/>
    </source>
</evidence>
<gene>
    <name evidence="1" type="ORF">R3P38DRAFT_2574935</name>
</gene>
<dbReference type="Gene3D" id="3.80.10.10">
    <property type="entry name" value="Ribonuclease Inhibitor"/>
    <property type="match status" value="1"/>
</dbReference>
<sequence length="461" mass="52313">MEHTNPLRIPELLHEILAAFNPSTDRSSLLSLSMVDRFTHTVAAPYLFRHICTNIDRIGLLASAFKSDLSRASLCRSLAFVLVYDTTRREPVLPEDIFNTLYDDLVTVFTALSLKPNLHTLIWNKAFYGCSIALPQRVWTAIASALPSVEILKLYVTSYDWESVMQTQFIHLRVFELNVGSFHGWDCTPLVNLLQTLHDLEQLSLELPSCSGPVGLTLQSTHPRLKRFSFTSGNLFSPSDFLIRHPHIETLYLESEQQFDHPNQPSFRALCMDEYCLRLPSQSHFIQPPLAHLFLRDLEDQFYQSDIELAIVECHSLRCLEVDCFRRPEEEPVPPSVNKLIQKLPALEELALLPVLNLAGSEEGIPAVVLLNAALESIEFHPSLRALRLFNRSGTLPQERLDDLGCLPPNLKYIGCDGLRTSLIYVVDRQGGKNFVSKTIRRDLSDDWVERSILGFLSECS</sequence>
<reference evidence="1 2" key="1">
    <citation type="journal article" date="2024" name="J Genomics">
        <title>Draft genome sequencing and assembly of Favolaschia claudopus CIRM-BRFM 2984 isolated from oak limbs.</title>
        <authorList>
            <person name="Navarro D."/>
            <person name="Drula E."/>
            <person name="Chaduli D."/>
            <person name="Cazenave R."/>
            <person name="Ahrendt S."/>
            <person name="Wang J."/>
            <person name="Lipzen A."/>
            <person name="Daum C."/>
            <person name="Barry K."/>
            <person name="Grigoriev I.V."/>
            <person name="Favel A."/>
            <person name="Rosso M.N."/>
            <person name="Martin F."/>
        </authorList>
    </citation>
    <scope>NUCLEOTIDE SEQUENCE [LARGE SCALE GENOMIC DNA]</scope>
    <source>
        <strain evidence="1 2">CIRM-BRFM 2984</strain>
    </source>
</reference>
<evidence type="ECO:0000313" key="2">
    <source>
        <dbReference type="Proteomes" id="UP001362999"/>
    </source>
</evidence>
<name>A0AAV9ZLX8_9AGAR</name>
<dbReference type="SUPFAM" id="SSF52047">
    <property type="entry name" value="RNI-like"/>
    <property type="match status" value="1"/>
</dbReference>
<accession>A0AAV9ZLX8</accession>